<dbReference type="PROSITE" id="PS51371">
    <property type="entry name" value="CBS"/>
    <property type="match status" value="2"/>
</dbReference>
<evidence type="ECO:0000259" key="3">
    <source>
        <dbReference type="PROSITE" id="PS51371"/>
    </source>
</evidence>
<name>S6AAG2_SULDS</name>
<keyword evidence="1 2" id="KW-0129">CBS domain</keyword>
<dbReference type="Proteomes" id="UP000015559">
    <property type="component" value="Chromosome"/>
</dbReference>
<dbReference type="InterPro" id="IPR000644">
    <property type="entry name" value="CBS_dom"/>
</dbReference>
<dbReference type="eggNOG" id="COG0517">
    <property type="taxonomic scope" value="Bacteria"/>
</dbReference>
<organism evidence="4 5">
    <name type="scientific">Sulfuricella denitrificans (strain DSM 22764 / NBRC 105220 / skB26)</name>
    <dbReference type="NCBI Taxonomy" id="1163617"/>
    <lineage>
        <taxon>Bacteria</taxon>
        <taxon>Pseudomonadati</taxon>
        <taxon>Pseudomonadota</taxon>
        <taxon>Betaproteobacteria</taxon>
        <taxon>Nitrosomonadales</taxon>
        <taxon>Sulfuricellaceae</taxon>
        <taxon>Sulfuricella</taxon>
    </lineage>
</organism>
<feature type="domain" description="CBS" evidence="3">
    <location>
        <begin position="86"/>
        <end position="146"/>
    </location>
</feature>
<reference evidence="4 5" key="1">
    <citation type="journal article" date="2012" name="Appl. Environ. Microbiol.">
        <title>Draft genome sequence of a psychrotolerant sulfur-oxidizing bacterium, Sulfuricella denitrificans skB26, and proteomic insights into cold adaptation.</title>
        <authorList>
            <person name="Watanabe T."/>
            <person name="Kojima H."/>
            <person name="Fukui M."/>
        </authorList>
    </citation>
    <scope>NUCLEOTIDE SEQUENCE [LARGE SCALE GENOMIC DNA]</scope>
    <source>
        <strain evidence="5">skB26</strain>
    </source>
</reference>
<dbReference type="Pfam" id="PF00571">
    <property type="entry name" value="CBS"/>
    <property type="match status" value="2"/>
</dbReference>
<dbReference type="PANTHER" id="PTHR43080:SF26">
    <property type="entry name" value="REGULATORY PROTEIN"/>
    <property type="match status" value="1"/>
</dbReference>
<dbReference type="PANTHER" id="PTHR43080">
    <property type="entry name" value="CBS DOMAIN-CONTAINING PROTEIN CBSX3, MITOCHONDRIAL"/>
    <property type="match status" value="1"/>
</dbReference>
<keyword evidence="5" id="KW-1185">Reference proteome</keyword>
<dbReference type="STRING" id="1163617.SCD_n01994"/>
<dbReference type="AlphaFoldDB" id="S6AAG2"/>
<dbReference type="SUPFAM" id="SSF54631">
    <property type="entry name" value="CBS-domain pair"/>
    <property type="match status" value="1"/>
</dbReference>
<dbReference type="InterPro" id="IPR046342">
    <property type="entry name" value="CBS_dom_sf"/>
</dbReference>
<dbReference type="Gene3D" id="3.10.580.10">
    <property type="entry name" value="CBS-domain"/>
    <property type="match status" value="1"/>
</dbReference>
<evidence type="ECO:0000256" key="2">
    <source>
        <dbReference type="PROSITE-ProRule" id="PRU00703"/>
    </source>
</evidence>
<dbReference type="EMBL" id="AP013066">
    <property type="protein sequence ID" value="BAN35805.1"/>
    <property type="molecule type" value="Genomic_DNA"/>
</dbReference>
<dbReference type="HOGENOM" id="CLU_108399_0_0_4"/>
<gene>
    <name evidence="4" type="ORF">SCD_n01994</name>
</gene>
<evidence type="ECO:0000256" key="1">
    <source>
        <dbReference type="ARBA" id="ARBA00023122"/>
    </source>
</evidence>
<protein>
    <submittedName>
        <fullName evidence="4">CBS domain containing membrane protein</fullName>
    </submittedName>
</protein>
<accession>S6AAG2</accession>
<proteinExistence type="predicted"/>
<dbReference type="RefSeq" id="WP_009205000.1">
    <property type="nucleotide sequence ID" value="NC_022357.1"/>
</dbReference>
<evidence type="ECO:0000313" key="4">
    <source>
        <dbReference type="EMBL" id="BAN35805.1"/>
    </source>
</evidence>
<dbReference type="KEGG" id="sdr:SCD_n01994"/>
<dbReference type="SMART" id="SM00116">
    <property type="entry name" value="CBS"/>
    <property type="match status" value="2"/>
</dbReference>
<sequence>MFSIYGVTGPIFHGPLEQLIQVPGVMRARHARGLDREDERLGAEMPVVGLDSDQNGANFESAARAYQGMSYQETERGPLYHAYQIMSREVTAVQAESRIENAWRTLVTGRIRQAPVLDSAYRLVGIVSERDLLTVLNVEDGAVRDVLARTVAEVMVSPVVSTDPIADIRRVARVLLDTGFTGVPVVNEAGEMVGFLSRGDILRAVIADPPLSLWA</sequence>
<evidence type="ECO:0000313" key="5">
    <source>
        <dbReference type="Proteomes" id="UP000015559"/>
    </source>
</evidence>
<dbReference type="OrthoDB" id="9811720at2"/>
<feature type="domain" description="CBS" evidence="3">
    <location>
        <begin position="155"/>
        <end position="213"/>
    </location>
</feature>
<dbReference type="InterPro" id="IPR051257">
    <property type="entry name" value="Diverse_CBS-Domain"/>
</dbReference>